<accession>A0A9P4U1Y1</accession>
<dbReference type="GO" id="GO:0005737">
    <property type="term" value="C:cytoplasm"/>
    <property type="evidence" value="ECO:0007669"/>
    <property type="project" value="TreeGrafter"/>
</dbReference>
<dbReference type="PROSITE" id="PS50012">
    <property type="entry name" value="RCC1_3"/>
    <property type="match status" value="1"/>
</dbReference>
<dbReference type="InterPro" id="IPR009091">
    <property type="entry name" value="RCC1/BLIP-II"/>
</dbReference>
<comment type="caution">
    <text evidence="2">The sequence shown here is derived from an EMBL/GenBank/DDBJ whole genome shotgun (WGS) entry which is preliminary data.</text>
</comment>
<dbReference type="InterPro" id="IPR051553">
    <property type="entry name" value="Ran_GTPase-activating"/>
</dbReference>
<name>A0A9P4U1Y1_9PEZI</name>
<reference evidence="2" key="1">
    <citation type="journal article" date="2020" name="Stud. Mycol.">
        <title>101 Dothideomycetes genomes: a test case for predicting lifestyles and emergence of pathogens.</title>
        <authorList>
            <person name="Haridas S."/>
            <person name="Albert R."/>
            <person name="Binder M."/>
            <person name="Bloem J."/>
            <person name="Labutti K."/>
            <person name="Salamov A."/>
            <person name="Andreopoulos B."/>
            <person name="Baker S."/>
            <person name="Barry K."/>
            <person name="Bills G."/>
            <person name="Bluhm B."/>
            <person name="Cannon C."/>
            <person name="Castanera R."/>
            <person name="Culley D."/>
            <person name="Daum C."/>
            <person name="Ezra D."/>
            <person name="Gonzalez J."/>
            <person name="Henrissat B."/>
            <person name="Kuo A."/>
            <person name="Liang C."/>
            <person name="Lipzen A."/>
            <person name="Lutzoni F."/>
            <person name="Magnuson J."/>
            <person name="Mondo S."/>
            <person name="Nolan M."/>
            <person name="Ohm R."/>
            <person name="Pangilinan J."/>
            <person name="Park H.-J."/>
            <person name="Ramirez L."/>
            <person name="Alfaro M."/>
            <person name="Sun H."/>
            <person name="Tritt A."/>
            <person name="Yoshinaga Y."/>
            <person name="Zwiers L.-H."/>
            <person name="Turgeon B."/>
            <person name="Goodwin S."/>
            <person name="Spatafora J."/>
            <person name="Crous P."/>
            <person name="Grigoriev I."/>
        </authorList>
    </citation>
    <scope>NUCLEOTIDE SEQUENCE</scope>
    <source>
        <strain evidence="2">CBS 130266</strain>
    </source>
</reference>
<dbReference type="SUPFAM" id="SSF50985">
    <property type="entry name" value="RCC1/BLIP-II"/>
    <property type="match status" value="1"/>
</dbReference>
<feature type="repeat" description="RCC1" evidence="1">
    <location>
        <begin position="219"/>
        <end position="273"/>
    </location>
</feature>
<dbReference type="EMBL" id="MU007018">
    <property type="protein sequence ID" value="KAF2433986.1"/>
    <property type="molecule type" value="Genomic_DNA"/>
</dbReference>
<evidence type="ECO:0000256" key="1">
    <source>
        <dbReference type="PROSITE-ProRule" id="PRU00235"/>
    </source>
</evidence>
<gene>
    <name evidence="2" type="ORF">EJ08DRAFT_694017</name>
</gene>
<organism evidence="2 3">
    <name type="scientific">Tothia fuscella</name>
    <dbReference type="NCBI Taxonomy" id="1048955"/>
    <lineage>
        <taxon>Eukaryota</taxon>
        <taxon>Fungi</taxon>
        <taxon>Dikarya</taxon>
        <taxon>Ascomycota</taxon>
        <taxon>Pezizomycotina</taxon>
        <taxon>Dothideomycetes</taxon>
        <taxon>Pleosporomycetidae</taxon>
        <taxon>Venturiales</taxon>
        <taxon>Cylindrosympodiaceae</taxon>
        <taxon>Tothia</taxon>
    </lineage>
</organism>
<dbReference type="InterPro" id="IPR000408">
    <property type="entry name" value="Reg_chr_condens"/>
</dbReference>
<dbReference type="Proteomes" id="UP000800235">
    <property type="component" value="Unassembled WGS sequence"/>
</dbReference>
<evidence type="ECO:0000313" key="2">
    <source>
        <dbReference type="EMBL" id="KAF2433986.1"/>
    </source>
</evidence>
<proteinExistence type="predicted"/>
<keyword evidence="3" id="KW-1185">Reference proteome</keyword>
<dbReference type="OrthoDB" id="5370059at2759"/>
<dbReference type="Gene3D" id="2.130.10.30">
    <property type="entry name" value="Regulator of chromosome condensation 1/beta-lactamase-inhibitor protein II"/>
    <property type="match status" value="1"/>
</dbReference>
<dbReference type="GO" id="GO:0005085">
    <property type="term" value="F:guanyl-nucleotide exchange factor activity"/>
    <property type="evidence" value="ECO:0007669"/>
    <property type="project" value="TreeGrafter"/>
</dbReference>
<dbReference type="Pfam" id="PF13540">
    <property type="entry name" value="RCC1_2"/>
    <property type="match status" value="1"/>
</dbReference>
<sequence>MVEPSKVMELYACGFNAHGQLGGMDTKKTSNTDIHTWEKISSGPDIKILFVGWSSLIVLVDSAIWISGQVQPVPTTNTDLLPTFILEEELDTEVESVYGSVLDGPIGVIDKERRMWEFARAPNYNESRIMLEPLPRQIIQGPDFIAMDYSGHVYAACPLDTVRKEYRLFEFSDYYTCSRWASLNHPYSTKNTPKHHHIPSTIKSLIAGATSFALLTIEGSVLTWGDTRYGGNLARLVSDEDPAATPCLVDALGGIPISKISTGGWIFGALSKDKDLYLWGSGKPGNQDRLVDLLELHAEIVTLVTIPGVENIIDFGIGASHVVVLAEGGTLWGIGANHNGQMSWQHHFRWVTEWSKLEMLPDRAVTSVACGQLCTVATVYAA</sequence>
<dbReference type="AlphaFoldDB" id="A0A9P4U1Y1"/>
<protein>
    <submittedName>
        <fullName evidence="2">RCC1/BLIP-II</fullName>
    </submittedName>
</protein>
<dbReference type="PANTHER" id="PTHR45982:SF1">
    <property type="entry name" value="REGULATOR OF CHROMOSOME CONDENSATION"/>
    <property type="match status" value="1"/>
</dbReference>
<dbReference type="PANTHER" id="PTHR45982">
    <property type="entry name" value="REGULATOR OF CHROMOSOME CONDENSATION"/>
    <property type="match status" value="1"/>
</dbReference>
<evidence type="ECO:0000313" key="3">
    <source>
        <dbReference type="Proteomes" id="UP000800235"/>
    </source>
</evidence>